<protein>
    <submittedName>
        <fullName evidence="2">Uncharacterized protein</fullName>
    </submittedName>
</protein>
<dbReference type="EMBL" id="ULHB01000001">
    <property type="protein sequence ID" value="SYW73847.1"/>
    <property type="molecule type" value="Genomic_DNA"/>
</dbReference>
<dbReference type="AlphaFoldDB" id="A0A1K0HA65"/>
<feature type="region of interest" description="Disordered" evidence="1">
    <location>
        <begin position="1"/>
        <end position="137"/>
    </location>
</feature>
<organism evidence="2 4">
    <name type="scientific">Ustilago bromivora</name>
    <dbReference type="NCBI Taxonomy" id="307758"/>
    <lineage>
        <taxon>Eukaryota</taxon>
        <taxon>Fungi</taxon>
        <taxon>Dikarya</taxon>
        <taxon>Basidiomycota</taxon>
        <taxon>Ustilaginomycotina</taxon>
        <taxon>Ustilaginomycetes</taxon>
        <taxon>Ustilaginales</taxon>
        <taxon>Ustilaginaceae</taxon>
        <taxon>Ustilago</taxon>
    </lineage>
</organism>
<feature type="region of interest" description="Disordered" evidence="1">
    <location>
        <begin position="158"/>
        <end position="189"/>
    </location>
</feature>
<keyword evidence="5" id="KW-1185">Reference proteome</keyword>
<feature type="compositionally biased region" description="Polar residues" evidence="1">
    <location>
        <begin position="346"/>
        <end position="358"/>
    </location>
</feature>
<feature type="region of interest" description="Disordered" evidence="1">
    <location>
        <begin position="319"/>
        <end position="388"/>
    </location>
</feature>
<dbReference type="EMBL" id="LT558127">
    <property type="protein sequence ID" value="SAM83611.1"/>
    <property type="molecule type" value="Genomic_DNA"/>
</dbReference>
<feature type="compositionally biased region" description="Polar residues" evidence="1">
    <location>
        <begin position="60"/>
        <end position="71"/>
    </location>
</feature>
<feature type="compositionally biased region" description="Low complexity" evidence="1">
    <location>
        <begin position="478"/>
        <end position="489"/>
    </location>
</feature>
<accession>A0A1K0HA65</accession>
<feature type="compositionally biased region" description="Polar residues" evidence="1">
    <location>
        <begin position="165"/>
        <end position="177"/>
    </location>
</feature>
<feature type="compositionally biased region" description="Acidic residues" evidence="1">
    <location>
        <begin position="462"/>
        <end position="471"/>
    </location>
</feature>
<proteinExistence type="predicted"/>
<dbReference type="OrthoDB" id="2554011at2759"/>
<reference evidence="4" key="2">
    <citation type="submission" date="2016-04" db="EMBL/GenBank/DDBJ databases">
        <authorList>
            <person name="Guldener U."/>
            <person name="Guldener U."/>
        </authorList>
    </citation>
    <scope>NUCLEOTIDE SEQUENCE [LARGE SCALE GENOMIC DNA]</scope>
    <source>
        <strain evidence="4">UB2112</strain>
    </source>
</reference>
<evidence type="ECO:0000313" key="4">
    <source>
        <dbReference type="Proteomes" id="UP000179920"/>
    </source>
</evidence>
<reference evidence="2" key="1">
    <citation type="submission" date="2016-04" db="EMBL/GenBank/DDBJ databases">
        <authorList>
            <person name="Evans L.H."/>
            <person name="Alamgir A."/>
            <person name="Owens N."/>
            <person name="Weber N.D."/>
            <person name="Virtaneva K."/>
            <person name="Barbian K."/>
            <person name="Babar A."/>
            <person name="Rosenke K."/>
        </authorList>
    </citation>
    <scope>NUCLEOTIDE SEQUENCE</scope>
    <source>
        <strain evidence="2">UB2112</strain>
    </source>
</reference>
<feature type="compositionally biased region" description="Low complexity" evidence="1">
    <location>
        <begin position="240"/>
        <end position="254"/>
    </location>
</feature>
<evidence type="ECO:0000256" key="1">
    <source>
        <dbReference type="SAM" id="MobiDB-lite"/>
    </source>
</evidence>
<gene>
    <name evidence="3" type="ORF">UBRO2_00122</name>
    <name evidence="2" type="ORF">UBRO_06685</name>
</gene>
<sequence length="566" mass="60683">MVQAVTQAQKNQAELTHTPPTASGGVRRPSALFKAWKSRRGSATTQQAQVAAVGGRRKSSALTGFLPTSTLARGGGVGRVEKHSLPPSSTRASSSDDTRRRSLSIICRDHRDSDDEEVVMESHTTPRHSTNPGGERGEAVTAAMAIRDTWLYSSHQYSKDGRKGSVSTAATSPSCSQHLPRKSFSGVGTVGLHMENDERQQRVKGMRKEAGADADSVVSLSLTEEIALYTTDDRNRRSADSSSSTAQSSRYSPPKGVPGAGEGGMGGMTWNMPNWNTAASRLPELSPAPSIMIADPFAKAPPLSVVAGAEMQRVESGSLDPVLSPIPASLPSLENGDGEEQAGLQWDTTSPFTPSLNHRPSMVAENHSPTAPNFPPSPPSPITEQVSRRATTYYDASWLVSVVDELPTSPCNPKFFMPRSPDSPRSPKSLGHSEPSYALRRRESYSLPRPPLRYQDRVSEQGEGEGEEEEMPTPRLVSMDLSSSSPMSSNFAPETPSNVATFFPHFDGDTDVTIVPSVRKGEEGEEDLHAQFCSALLLDLGNGTAIPLSPSPGIEARPDPFTLLAQ</sequence>
<evidence type="ECO:0000313" key="3">
    <source>
        <dbReference type="EMBL" id="SYW73847.1"/>
    </source>
</evidence>
<feature type="compositionally biased region" description="Gly residues" evidence="1">
    <location>
        <begin position="258"/>
        <end position="267"/>
    </location>
</feature>
<feature type="compositionally biased region" description="Low complexity" evidence="1">
    <location>
        <begin position="43"/>
        <end position="53"/>
    </location>
</feature>
<feature type="compositionally biased region" description="Pro residues" evidence="1">
    <location>
        <begin position="372"/>
        <end position="381"/>
    </location>
</feature>
<reference evidence="3" key="3">
    <citation type="submission" date="2018-08" db="EMBL/GenBank/DDBJ databases">
        <authorList>
            <person name="Guldener U."/>
        </authorList>
    </citation>
    <scope>NUCLEOTIDE SEQUENCE</scope>
    <source>
        <strain evidence="3">UB2</strain>
    </source>
</reference>
<dbReference type="Proteomes" id="UP000179920">
    <property type="component" value="Chromosome XI"/>
</dbReference>
<feature type="compositionally biased region" description="Polar residues" evidence="1">
    <location>
        <begin position="1"/>
        <end position="21"/>
    </location>
</feature>
<feature type="region of interest" description="Disordered" evidence="1">
    <location>
        <begin position="410"/>
        <end position="493"/>
    </location>
</feature>
<feature type="region of interest" description="Disordered" evidence="1">
    <location>
        <begin position="231"/>
        <end position="272"/>
    </location>
</feature>
<evidence type="ECO:0000313" key="5">
    <source>
        <dbReference type="Proteomes" id="UP000658997"/>
    </source>
</evidence>
<evidence type="ECO:0000313" key="2">
    <source>
        <dbReference type="EMBL" id="SAM83611.1"/>
    </source>
</evidence>
<dbReference type="Proteomes" id="UP000658997">
    <property type="component" value="Unassembled WGS sequence"/>
</dbReference>
<name>A0A1K0HA65_9BASI</name>